<accession>A0A0J9UT54</accession>
<gene>
    <name evidence="2" type="ORF">PVIIG_05785</name>
</gene>
<sequence>MCSTQAPDKESYEFFENIEKYIENAKSAESTPTSSKAQSECNSFVQFFGSDFKNTTRAKIICEHFIKLYDSLTELKSNSNSDTNYNKSSQFLNYWINSKLSESMLNEDDSVCDVYNSLESRITDSDGHHIFLNFIYNINKVDLKKMNILYSLYEKYTDLYTILKNNSKVDTESTFRYSNKCFNDYYNAISMCNGEKNKFFEELEKYKEKYETLYELLEKRRGDYYTSFVRLTNGKNNNMVTTSVIGTTVGLIPLFGFLYKVREIIIKL</sequence>
<keyword evidence="1" id="KW-0472">Membrane</keyword>
<keyword evidence="1" id="KW-1133">Transmembrane helix</keyword>
<keyword evidence="1" id="KW-0812">Transmembrane</keyword>
<proteinExistence type="predicted"/>
<organism evidence="2 3">
    <name type="scientific">Plasmodium vivax India VII</name>
    <dbReference type="NCBI Taxonomy" id="1077284"/>
    <lineage>
        <taxon>Eukaryota</taxon>
        <taxon>Sar</taxon>
        <taxon>Alveolata</taxon>
        <taxon>Apicomplexa</taxon>
        <taxon>Aconoidasida</taxon>
        <taxon>Haemosporida</taxon>
        <taxon>Plasmodiidae</taxon>
        <taxon>Plasmodium</taxon>
        <taxon>Plasmodium (Plasmodium)</taxon>
    </lineage>
</organism>
<feature type="transmembrane region" description="Helical" evidence="1">
    <location>
        <begin position="239"/>
        <end position="259"/>
    </location>
</feature>
<evidence type="ECO:0000313" key="2">
    <source>
        <dbReference type="EMBL" id="KMZ76603.1"/>
    </source>
</evidence>
<reference evidence="2 3" key="1">
    <citation type="submission" date="2011-08" db="EMBL/GenBank/DDBJ databases">
        <title>The Genome Sequence of Plasmodium vivax India VII.</title>
        <authorList>
            <consortium name="The Broad Institute Genome Sequencing Platform"/>
            <consortium name="The Broad Institute Genome Sequencing Center for Infectious Disease"/>
            <person name="Neafsey D."/>
            <person name="Carlton J."/>
            <person name="Barnwell J."/>
            <person name="Collins W."/>
            <person name="Escalante A."/>
            <person name="Mullikin J."/>
            <person name="Saul A."/>
            <person name="Guigo R."/>
            <person name="Camara F."/>
            <person name="Young S.K."/>
            <person name="Zeng Q."/>
            <person name="Gargeya S."/>
            <person name="Fitzgerald M."/>
            <person name="Haas B."/>
            <person name="Abouelleil A."/>
            <person name="Alvarado L."/>
            <person name="Arachchi H.M."/>
            <person name="Berlin A."/>
            <person name="Brown A."/>
            <person name="Chapman S.B."/>
            <person name="Chen Z."/>
            <person name="Dunbar C."/>
            <person name="Freedman E."/>
            <person name="Gearin G."/>
            <person name="Gellesch M."/>
            <person name="Goldberg J."/>
            <person name="Griggs A."/>
            <person name="Gujja S."/>
            <person name="Heiman D."/>
            <person name="Howarth C."/>
            <person name="Larson L."/>
            <person name="Lui A."/>
            <person name="MacDonald P.J.P."/>
            <person name="Montmayeur A."/>
            <person name="Murphy C."/>
            <person name="Neiman D."/>
            <person name="Pearson M."/>
            <person name="Priest M."/>
            <person name="Roberts A."/>
            <person name="Saif S."/>
            <person name="Shea T."/>
            <person name="Shenoy N."/>
            <person name="Sisk P."/>
            <person name="Stolte C."/>
            <person name="Sykes S."/>
            <person name="Wortman J."/>
            <person name="Nusbaum C."/>
            <person name="Birren B."/>
        </authorList>
    </citation>
    <scope>NUCLEOTIDE SEQUENCE [LARGE SCALE GENOMIC DNA]</scope>
    <source>
        <strain evidence="2 3">India VII</strain>
    </source>
</reference>
<name>A0A0J9UT54_PLAVI</name>
<dbReference type="EMBL" id="KQ234677">
    <property type="protein sequence ID" value="KMZ76603.1"/>
    <property type="molecule type" value="Genomic_DNA"/>
</dbReference>
<dbReference type="Proteomes" id="UP000053562">
    <property type="component" value="Unassembled WGS sequence"/>
</dbReference>
<evidence type="ECO:0000256" key="1">
    <source>
        <dbReference type="SAM" id="Phobius"/>
    </source>
</evidence>
<evidence type="ECO:0000313" key="3">
    <source>
        <dbReference type="Proteomes" id="UP000053562"/>
    </source>
</evidence>
<protein>
    <recommendedName>
        <fullName evidence="4">PIR Superfamily Protein</fullName>
    </recommendedName>
</protein>
<dbReference type="AlphaFoldDB" id="A0A0J9UT54"/>
<evidence type="ECO:0008006" key="4">
    <source>
        <dbReference type="Google" id="ProtNLM"/>
    </source>
</evidence>